<keyword evidence="2" id="KW-0808">Transferase</keyword>
<feature type="domain" description="HipA-like C-terminal" evidence="4">
    <location>
        <begin position="148"/>
        <end position="396"/>
    </location>
</feature>
<sequence>MPSLDVYLYGAHIGHLELLAPQQYRLTYRDEWLDDEARMPVSLSLPLTPAPITGPKLTSFLDNLLPDNADVRERWALQAGLATAEPFGLLQNYGADVAGAIQFATPGTDPNANSTAAPISDSEIAARIRAIREDDTSWQDPVRDTGHFSLGGAQGKFSLGNTGNGWYEPTGNHPTTHIMKPRVRGQRDGELIEYLTMTIAGVIGISAAAVDLGQFDGEHTLVVERFDRVALPDGSQTIVRLHQEDLAQAVGVTRLQKYENRGGPTYRTVLRLLDEHVPEERTASSKQTFVQALVFSWMVLNTDAHAKNYSVFIRPDGAALTPLYDVSSFIPYAGRIENTPKQTAAAFLDTNLSMRIAADYQAGQQSWFEWEAVAREAGLERSLITDWASAVADALPTLVATFATALPSHLQTEVVARFVERMPIRAKQVAAAIAG</sequence>
<dbReference type="GO" id="GO:0004674">
    <property type="term" value="F:protein serine/threonine kinase activity"/>
    <property type="evidence" value="ECO:0007669"/>
    <property type="project" value="TreeGrafter"/>
</dbReference>
<protein>
    <submittedName>
        <fullName evidence="6">Type II toxin-antitoxin system HipA family toxin</fullName>
    </submittedName>
</protein>
<evidence type="ECO:0000259" key="5">
    <source>
        <dbReference type="Pfam" id="PF13657"/>
    </source>
</evidence>
<reference evidence="6 7" key="1">
    <citation type="submission" date="2019-09" db="EMBL/GenBank/DDBJ databases">
        <title>Genome sequencing of strain KACC 19306.</title>
        <authorList>
            <person name="Heo J."/>
            <person name="Kim S.-J."/>
            <person name="Kim J.-S."/>
            <person name="Hong S.-B."/>
            <person name="Kwon S.-W."/>
        </authorList>
    </citation>
    <scope>NUCLEOTIDE SEQUENCE [LARGE SCALE GENOMIC DNA]</scope>
    <source>
        <strain evidence="6 7">KACC 19306</strain>
    </source>
</reference>
<keyword evidence="7" id="KW-1185">Reference proteome</keyword>
<evidence type="ECO:0000256" key="1">
    <source>
        <dbReference type="ARBA" id="ARBA00010164"/>
    </source>
</evidence>
<organism evidence="6 7">
    <name type="scientific">Agromyces intestinalis</name>
    <dbReference type="NCBI Taxonomy" id="2592652"/>
    <lineage>
        <taxon>Bacteria</taxon>
        <taxon>Bacillati</taxon>
        <taxon>Actinomycetota</taxon>
        <taxon>Actinomycetes</taxon>
        <taxon>Micrococcales</taxon>
        <taxon>Microbacteriaceae</taxon>
        <taxon>Agromyces</taxon>
    </lineage>
</organism>
<dbReference type="Pfam" id="PF07804">
    <property type="entry name" value="HipA_C"/>
    <property type="match status" value="1"/>
</dbReference>
<dbReference type="NCBIfam" id="TIGR03071">
    <property type="entry name" value="couple_hipA"/>
    <property type="match status" value="1"/>
</dbReference>
<evidence type="ECO:0000313" key="7">
    <source>
        <dbReference type="Proteomes" id="UP000324678"/>
    </source>
</evidence>
<feature type="domain" description="HipA N-terminal subdomain 1" evidence="5">
    <location>
        <begin position="4"/>
        <end position="103"/>
    </location>
</feature>
<comment type="similarity">
    <text evidence="1">Belongs to the HipA Ser/Thr kinase family.</text>
</comment>
<dbReference type="InterPro" id="IPR052028">
    <property type="entry name" value="HipA_Ser/Thr_kinase"/>
</dbReference>
<dbReference type="PANTHER" id="PTHR37419:SF1">
    <property type="entry name" value="SERINE_THREONINE-PROTEIN KINASE TOXIN HIPA"/>
    <property type="match status" value="1"/>
</dbReference>
<dbReference type="AlphaFoldDB" id="A0A5C1YFN5"/>
<proteinExistence type="inferred from homology"/>
<dbReference type="CDD" id="cd17808">
    <property type="entry name" value="HipA_Ec_like"/>
    <property type="match status" value="1"/>
</dbReference>
<dbReference type="Proteomes" id="UP000324678">
    <property type="component" value="Chromosome"/>
</dbReference>
<dbReference type="KEGG" id="ail:FLP10_04820"/>
<accession>A0A5C1YFN5</accession>
<name>A0A5C1YFN5_9MICO</name>
<dbReference type="Pfam" id="PF13657">
    <property type="entry name" value="Couple_hipA"/>
    <property type="match status" value="1"/>
</dbReference>
<dbReference type="InterPro" id="IPR012893">
    <property type="entry name" value="HipA-like_C"/>
</dbReference>
<dbReference type="RefSeq" id="WP_149159842.1">
    <property type="nucleotide sequence ID" value="NZ_CP043505.1"/>
</dbReference>
<dbReference type="PANTHER" id="PTHR37419">
    <property type="entry name" value="SERINE/THREONINE-PROTEIN KINASE TOXIN HIPA"/>
    <property type="match status" value="1"/>
</dbReference>
<keyword evidence="3" id="KW-0418">Kinase</keyword>
<dbReference type="OrthoDB" id="3182374at2"/>
<dbReference type="GO" id="GO:0005829">
    <property type="term" value="C:cytosol"/>
    <property type="evidence" value="ECO:0007669"/>
    <property type="project" value="TreeGrafter"/>
</dbReference>
<evidence type="ECO:0000256" key="3">
    <source>
        <dbReference type="ARBA" id="ARBA00022777"/>
    </source>
</evidence>
<gene>
    <name evidence="6" type="ORF">FLP10_04820</name>
</gene>
<evidence type="ECO:0000313" key="6">
    <source>
        <dbReference type="EMBL" id="QEO13819.1"/>
    </source>
</evidence>
<dbReference type="Gene3D" id="1.10.1070.20">
    <property type="match status" value="1"/>
</dbReference>
<dbReference type="EMBL" id="CP043505">
    <property type="protein sequence ID" value="QEO13819.1"/>
    <property type="molecule type" value="Genomic_DNA"/>
</dbReference>
<evidence type="ECO:0000256" key="2">
    <source>
        <dbReference type="ARBA" id="ARBA00022679"/>
    </source>
</evidence>
<dbReference type="InterPro" id="IPR017508">
    <property type="entry name" value="HipA_N1"/>
</dbReference>
<evidence type="ECO:0000259" key="4">
    <source>
        <dbReference type="Pfam" id="PF07804"/>
    </source>
</evidence>